<dbReference type="STRING" id="1547922.ISF6_4155"/>
<dbReference type="InterPro" id="IPR029058">
    <property type="entry name" value="AB_hydrolase_fold"/>
</dbReference>
<feature type="signal peptide" evidence="5">
    <location>
        <begin position="1"/>
        <end position="29"/>
    </location>
</feature>
<accession>A0A0K8P5U6</accession>
<feature type="compositionally biased region" description="Pro residues" evidence="4">
    <location>
        <begin position="38"/>
        <end position="48"/>
    </location>
</feature>
<dbReference type="GO" id="GO:0006508">
    <property type="term" value="P:proteolysis"/>
    <property type="evidence" value="ECO:0007669"/>
    <property type="project" value="UniProtKB-KW"/>
</dbReference>
<gene>
    <name evidence="8" type="ORF">ISF6_4155</name>
</gene>
<feature type="chain" id="PRO_5005513742" evidence="5">
    <location>
        <begin position="30"/>
        <end position="735"/>
    </location>
</feature>
<keyword evidence="9" id="KW-1185">Reference proteome</keyword>
<dbReference type="Pfam" id="PF02897">
    <property type="entry name" value="Peptidase_S9_N"/>
    <property type="match status" value="1"/>
</dbReference>
<keyword evidence="3" id="KW-0720">Serine protease</keyword>
<feature type="domain" description="Peptidase S9 prolyl oligopeptidase catalytic" evidence="6">
    <location>
        <begin position="526"/>
        <end position="729"/>
    </location>
</feature>
<dbReference type="EC" id="3.4.21.26" evidence="8"/>
<keyword evidence="1" id="KW-0645">Protease</keyword>
<sequence length="735" mass="80825">MSDSLPSPRRRALAAAGLASLLGPLPRTAMSQAASAPATPPPAAPVPDDPFRWLEDVQGDKSLAWVRERNAASQAVLGTRPEFEPIRRELLEVLNAKDRIPAVTRRGAWLYNLWQDEQHKRGLWRRTTLAEYRKPQPAWETVLDLDALGAAEKENWVWGGAVALAPEYRRCLVALSRGGADATVVREFDTVTKRFVDGGFTLPEAKSEVDWIDADTVYVATDFGAGSLTDSGYPRVIKRWKRGTPLSDAQTVFEGQASDVSVSVGIDDTPGHERTQFYRATDFYNRKTFLLPHGAEPKAMQPLDVPDDAVVGFMRDTLLLELRSDWTVGGTRHPAGSLLAADAAAYLKGERRFQVLFTPTPTRSLSGRIQTRDHLVLNLIDNVASTLAMWHKTPQGFVSVPIEAPTPGSLGLASLHDPRVPKDPLANHYLLTYTDFLTPDTLYLGDTTAAPQAPRERLKQRQPLFDATGMRAEQRFARSKDGTRVPYFVVWPKGAQADGRTPTLLYGYGGFKISLKPWYSGGFGRAWLSRGGALVIANIRGGGEFGPAWHQAAVKANKQRSYDDFIAVAEDLVAAKVTSPRHLGIMGGSNGGLLVGATMVQRPDLFNAVVCQVPLLDMRRYNVLLAGASWMAEYGNPDLPAEWAWISGYSPYQNVKPGVKYPKVLFTTSTRDDRVHPGHARKMAARMLAQGHEVLYYENIEGGHGGAADNEQRAYLQSLEYAYLWQQLGPAGRGG</sequence>
<proteinExistence type="predicted"/>
<dbReference type="EMBL" id="BBYR01000064">
    <property type="protein sequence ID" value="GAP37961.1"/>
    <property type="molecule type" value="Genomic_DNA"/>
</dbReference>
<evidence type="ECO:0000259" key="7">
    <source>
        <dbReference type="Pfam" id="PF02897"/>
    </source>
</evidence>
<dbReference type="PANTHER" id="PTHR42881:SF13">
    <property type="entry name" value="PROLYL ENDOPEPTIDASE"/>
    <property type="match status" value="1"/>
</dbReference>
<protein>
    <submittedName>
        <fullName evidence="8">Prolyl endopeptidase</fullName>
        <ecNumber evidence="8">3.4.21.26</ecNumber>
    </submittedName>
</protein>
<dbReference type="SUPFAM" id="SSF50993">
    <property type="entry name" value="Peptidase/esterase 'gauge' domain"/>
    <property type="match status" value="1"/>
</dbReference>
<dbReference type="PROSITE" id="PS51318">
    <property type="entry name" value="TAT"/>
    <property type="match status" value="1"/>
</dbReference>
<reference evidence="9" key="1">
    <citation type="submission" date="2015-07" db="EMBL/GenBank/DDBJ databases">
        <title>Discovery of a poly(ethylene terephthalate assimilation.</title>
        <authorList>
            <person name="Yoshida S."/>
            <person name="Hiraga K."/>
            <person name="Takehana T."/>
            <person name="Taniguchi I."/>
            <person name="Yamaji H."/>
            <person name="Maeda Y."/>
            <person name="Toyohara K."/>
            <person name="Miyamoto K."/>
            <person name="Kimura Y."/>
            <person name="Oda K."/>
        </authorList>
    </citation>
    <scope>NUCLEOTIDE SEQUENCE [LARGE SCALE GENOMIC DNA]</scope>
    <source>
        <strain evidence="9">NBRC 110686 / TISTR 2288 / 201-F6</strain>
    </source>
</reference>
<evidence type="ECO:0000256" key="1">
    <source>
        <dbReference type="ARBA" id="ARBA00022670"/>
    </source>
</evidence>
<evidence type="ECO:0000256" key="5">
    <source>
        <dbReference type="SAM" id="SignalP"/>
    </source>
</evidence>
<evidence type="ECO:0000313" key="8">
    <source>
        <dbReference type="EMBL" id="GAP37961.1"/>
    </source>
</evidence>
<keyword evidence="2 8" id="KW-0378">Hydrolase</keyword>
<evidence type="ECO:0000256" key="2">
    <source>
        <dbReference type="ARBA" id="ARBA00022801"/>
    </source>
</evidence>
<feature type="region of interest" description="Disordered" evidence="4">
    <location>
        <begin position="29"/>
        <end position="50"/>
    </location>
</feature>
<dbReference type="GO" id="GO:0005829">
    <property type="term" value="C:cytosol"/>
    <property type="evidence" value="ECO:0007669"/>
    <property type="project" value="TreeGrafter"/>
</dbReference>
<dbReference type="Gene3D" id="2.130.10.120">
    <property type="entry name" value="Prolyl oligopeptidase, N-terminal domain"/>
    <property type="match status" value="1"/>
</dbReference>
<dbReference type="InterPro" id="IPR006311">
    <property type="entry name" value="TAT_signal"/>
</dbReference>
<dbReference type="GO" id="GO:0070012">
    <property type="term" value="F:oligopeptidase activity"/>
    <property type="evidence" value="ECO:0007669"/>
    <property type="project" value="TreeGrafter"/>
</dbReference>
<evidence type="ECO:0000313" key="9">
    <source>
        <dbReference type="Proteomes" id="UP000037660"/>
    </source>
</evidence>
<dbReference type="InterPro" id="IPR051167">
    <property type="entry name" value="Prolyl_oligopep/macrocyclase"/>
</dbReference>
<dbReference type="InterPro" id="IPR002470">
    <property type="entry name" value="Peptidase_S9A"/>
</dbReference>
<evidence type="ECO:0000256" key="3">
    <source>
        <dbReference type="ARBA" id="ARBA00022825"/>
    </source>
</evidence>
<dbReference type="AlphaFoldDB" id="A0A0K8P5U6"/>
<name>A0A0K8P5U6_PISS1</name>
<dbReference type="Pfam" id="PF00326">
    <property type="entry name" value="Peptidase_S9"/>
    <property type="match status" value="1"/>
</dbReference>
<evidence type="ECO:0000259" key="6">
    <source>
        <dbReference type="Pfam" id="PF00326"/>
    </source>
</evidence>
<dbReference type="PANTHER" id="PTHR42881">
    <property type="entry name" value="PROLYL ENDOPEPTIDASE"/>
    <property type="match status" value="1"/>
</dbReference>
<organism evidence="8 9">
    <name type="scientific">Piscinibacter sakaiensis</name>
    <name type="common">Ideonella sakaiensis</name>
    <dbReference type="NCBI Taxonomy" id="1547922"/>
    <lineage>
        <taxon>Bacteria</taxon>
        <taxon>Pseudomonadati</taxon>
        <taxon>Pseudomonadota</taxon>
        <taxon>Betaproteobacteria</taxon>
        <taxon>Burkholderiales</taxon>
        <taxon>Sphaerotilaceae</taxon>
        <taxon>Piscinibacter</taxon>
    </lineage>
</organism>
<feature type="domain" description="Peptidase S9A N-terminal" evidence="7">
    <location>
        <begin position="48"/>
        <end position="448"/>
    </location>
</feature>
<dbReference type="Gene3D" id="3.40.50.1820">
    <property type="entry name" value="alpha/beta hydrolase"/>
    <property type="match status" value="1"/>
</dbReference>
<dbReference type="GO" id="GO:0004252">
    <property type="term" value="F:serine-type endopeptidase activity"/>
    <property type="evidence" value="ECO:0007669"/>
    <property type="project" value="UniProtKB-EC"/>
</dbReference>
<dbReference type="InterPro" id="IPR001375">
    <property type="entry name" value="Peptidase_S9_cat"/>
</dbReference>
<reference evidence="8 9" key="2">
    <citation type="journal article" date="2016" name="Science">
        <title>A bacterium that degrades and assimilates poly(ethylene terephthalate).</title>
        <authorList>
            <person name="Yoshida S."/>
            <person name="Hiraga K."/>
            <person name="Takehana T."/>
            <person name="Taniguchi I."/>
            <person name="Yamaji H."/>
            <person name="Maeda Y."/>
            <person name="Toyohara K."/>
            <person name="Miyamoto K."/>
            <person name="Kimura Y."/>
            <person name="Oda K."/>
        </authorList>
    </citation>
    <scope>NUCLEOTIDE SEQUENCE [LARGE SCALE GENOMIC DNA]</scope>
    <source>
        <strain evidence="9">NBRC 110686 / TISTR 2288 / 201-F6</strain>
    </source>
</reference>
<dbReference type="InterPro" id="IPR023302">
    <property type="entry name" value="Pept_S9A_N"/>
</dbReference>
<keyword evidence="5" id="KW-0732">Signal</keyword>
<evidence type="ECO:0000256" key="4">
    <source>
        <dbReference type="SAM" id="MobiDB-lite"/>
    </source>
</evidence>
<dbReference type="Proteomes" id="UP000037660">
    <property type="component" value="Unassembled WGS sequence"/>
</dbReference>
<comment type="caution">
    <text evidence="8">The sequence shown here is derived from an EMBL/GenBank/DDBJ whole genome shotgun (WGS) entry which is preliminary data.</text>
</comment>
<dbReference type="PRINTS" id="PR00862">
    <property type="entry name" value="PROLIGOPTASE"/>
</dbReference>
<dbReference type="SUPFAM" id="SSF53474">
    <property type="entry name" value="alpha/beta-Hydrolases"/>
    <property type="match status" value="1"/>
</dbReference>